<dbReference type="Pfam" id="PF00874">
    <property type="entry name" value="PRD"/>
    <property type="match status" value="1"/>
</dbReference>
<dbReference type="NCBIfam" id="TIGR03582">
    <property type="entry name" value="EF_0829"/>
    <property type="match status" value="1"/>
</dbReference>
<dbReference type="InterPro" id="IPR020044">
    <property type="entry name" value="PRD_EF0829/AHA3910"/>
</dbReference>
<dbReference type="InterPro" id="IPR036634">
    <property type="entry name" value="PRD_sf"/>
</dbReference>
<dbReference type="InterPro" id="IPR011608">
    <property type="entry name" value="PRD"/>
</dbReference>
<sequence>MMLNDDAQKIIDESPNKVELEASLEKIRTLLLKQAIQPTELQWTILINHVNEMIKRSIAGEKMSGVDPVMFEEVSKEALAIADQVVQHIGNLPQDEMYVLSIHFEAARQNEG</sequence>
<gene>
    <name evidence="2" type="ORF">ATZ33_16350</name>
</gene>
<evidence type="ECO:0000259" key="1">
    <source>
        <dbReference type="PROSITE" id="PS51372"/>
    </source>
</evidence>
<dbReference type="Gene3D" id="1.10.1790.10">
    <property type="entry name" value="PRD domain"/>
    <property type="match status" value="1"/>
</dbReference>
<proteinExistence type="predicted"/>
<dbReference type="Proteomes" id="UP000065511">
    <property type="component" value="Chromosome"/>
</dbReference>
<keyword evidence="3" id="KW-1185">Reference proteome</keyword>
<feature type="domain" description="PRD" evidence="1">
    <location>
        <begin position="11"/>
        <end position="112"/>
    </location>
</feature>
<dbReference type="SUPFAM" id="SSF63520">
    <property type="entry name" value="PTS-regulatory domain, PRD"/>
    <property type="match status" value="1"/>
</dbReference>
<accession>A0ABN4JAI4</accession>
<name>A0ABN4JAI4_9ENTE</name>
<dbReference type="PROSITE" id="PS51372">
    <property type="entry name" value="PRD_2"/>
    <property type="match status" value="1"/>
</dbReference>
<dbReference type="EMBL" id="CP013614">
    <property type="protein sequence ID" value="ALS02892.1"/>
    <property type="molecule type" value="Genomic_DNA"/>
</dbReference>
<evidence type="ECO:0000313" key="3">
    <source>
        <dbReference type="Proteomes" id="UP000065511"/>
    </source>
</evidence>
<evidence type="ECO:0000313" key="2">
    <source>
        <dbReference type="EMBL" id="ALS02892.1"/>
    </source>
</evidence>
<reference evidence="2 3" key="1">
    <citation type="submission" date="2015-12" db="EMBL/GenBank/DDBJ databases">
        <authorList>
            <person name="Lauer A."/>
            <person name="Humrighouse B."/>
            <person name="Loparev V."/>
            <person name="Shewmaker P.L."/>
            <person name="Whitney A.M."/>
            <person name="McLaughlin R.W."/>
        </authorList>
    </citation>
    <scope>NUCLEOTIDE SEQUENCE [LARGE SCALE GENOMIC DNA]</scope>
    <source>
        <strain evidence="2 3">LMG 23085</strain>
    </source>
</reference>
<organism evidence="2 3">
    <name type="scientific">Enterococcus silesiacus</name>
    <dbReference type="NCBI Taxonomy" id="332949"/>
    <lineage>
        <taxon>Bacteria</taxon>
        <taxon>Bacillati</taxon>
        <taxon>Bacillota</taxon>
        <taxon>Bacilli</taxon>
        <taxon>Lactobacillales</taxon>
        <taxon>Enterococcaceae</taxon>
        <taxon>Enterococcus</taxon>
    </lineage>
</organism>
<dbReference type="RefSeq" id="WP_071877628.1">
    <property type="nucleotide sequence ID" value="NZ_JXLC01000010.1"/>
</dbReference>
<protein>
    <submittedName>
        <fullName evidence="2">Transcriptional antiterminator</fullName>
    </submittedName>
</protein>